<evidence type="ECO:0000313" key="2">
    <source>
        <dbReference type="WBParaSite" id="HPBE_0002518201-mRNA-1"/>
    </source>
</evidence>
<name>A0A183GR62_HELPZ</name>
<evidence type="ECO:0000313" key="1">
    <source>
        <dbReference type="Proteomes" id="UP000050761"/>
    </source>
</evidence>
<reference evidence="2" key="1">
    <citation type="submission" date="2019-09" db="UniProtKB">
        <authorList>
            <consortium name="WormBaseParasite"/>
        </authorList>
    </citation>
    <scope>IDENTIFICATION</scope>
</reference>
<proteinExistence type="predicted"/>
<dbReference type="Proteomes" id="UP000050761">
    <property type="component" value="Unassembled WGS sequence"/>
</dbReference>
<dbReference type="AlphaFoldDB" id="A0A183GR62"/>
<sequence length="87" mass="9736">LEISIEDVGALDRAYADDDVIEIGYVYLGRQVNMANDLVQDLDSKIRAAWSVLKSVEEVVKKTKNVRLLVHLLSCTVLPVLTYDSKT</sequence>
<dbReference type="WBParaSite" id="HPBE_0002518201-mRNA-1">
    <property type="protein sequence ID" value="HPBE_0002518201-mRNA-1"/>
    <property type="gene ID" value="HPBE_0002518201"/>
</dbReference>
<protein>
    <submittedName>
        <fullName evidence="2">Kinesin motor domain-containing protein</fullName>
    </submittedName>
</protein>
<keyword evidence="1" id="KW-1185">Reference proteome</keyword>
<organism evidence="1 2">
    <name type="scientific">Heligmosomoides polygyrus</name>
    <name type="common">Parasitic roundworm</name>
    <dbReference type="NCBI Taxonomy" id="6339"/>
    <lineage>
        <taxon>Eukaryota</taxon>
        <taxon>Metazoa</taxon>
        <taxon>Ecdysozoa</taxon>
        <taxon>Nematoda</taxon>
        <taxon>Chromadorea</taxon>
        <taxon>Rhabditida</taxon>
        <taxon>Rhabditina</taxon>
        <taxon>Rhabditomorpha</taxon>
        <taxon>Strongyloidea</taxon>
        <taxon>Heligmosomidae</taxon>
        <taxon>Heligmosomoides</taxon>
    </lineage>
</organism>
<accession>A0A183GR62</accession>